<reference evidence="4 5" key="1">
    <citation type="journal article" date="2016" name="Nat. Commun.">
        <title>Thousands of microbial genomes shed light on interconnected biogeochemical processes in an aquifer system.</title>
        <authorList>
            <person name="Anantharaman K."/>
            <person name="Brown C.T."/>
            <person name="Hug L.A."/>
            <person name="Sharon I."/>
            <person name="Castelle C.J."/>
            <person name="Probst A.J."/>
            <person name="Thomas B.C."/>
            <person name="Singh A."/>
            <person name="Wilkins M.J."/>
            <person name="Karaoz U."/>
            <person name="Brodie E.L."/>
            <person name="Williams K.H."/>
            <person name="Hubbard S.S."/>
            <person name="Banfield J.F."/>
        </authorList>
    </citation>
    <scope>NUCLEOTIDE SEQUENCE [LARGE SCALE GENOMIC DNA]</scope>
</reference>
<organism evidence="4 5">
    <name type="scientific">Candidatus Giovannonibacteria bacterium RIFCSPLOWO2_01_FULL_46_13</name>
    <dbReference type="NCBI Taxonomy" id="1798352"/>
    <lineage>
        <taxon>Bacteria</taxon>
        <taxon>Candidatus Giovannoniibacteriota</taxon>
    </lineage>
</organism>
<evidence type="ECO:0000256" key="2">
    <source>
        <dbReference type="PROSITE-ProRule" id="PRU00169"/>
    </source>
</evidence>
<dbReference type="EMBL" id="MFIE01000005">
    <property type="protein sequence ID" value="OGF83192.1"/>
    <property type="molecule type" value="Genomic_DNA"/>
</dbReference>
<dbReference type="PROSITE" id="PS50110">
    <property type="entry name" value="RESPONSE_REGULATORY"/>
    <property type="match status" value="1"/>
</dbReference>
<feature type="modified residue" description="4-aspartylphosphate" evidence="2">
    <location>
        <position position="56"/>
    </location>
</feature>
<dbReference type="Pfam" id="PF00072">
    <property type="entry name" value="Response_reg"/>
    <property type="match status" value="1"/>
</dbReference>
<gene>
    <name evidence="4" type="ORF">A3B18_00580</name>
</gene>
<dbReference type="SMART" id="SM00448">
    <property type="entry name" value="REC"/>
    <property type="match status" value="1"/>
</dbReference>
<dbReference type="PANTHER" id="PTHR44591:SF3">
    <property type="entry name" value="RESPONSE REGULATORY DOMAIN-CONTAINING PROTEIN"/>
    <property type="match status" value="1"/>
</dbReference>
<dbReference type="GO" id="GO:0000160">
    <property type="term" value="P:phosphorelay signal transduction system"/>
    <property type="evidence" value="ECO:0007669"/>
    <property type="project" value="InterPro"/>
</dbReference>
<evidence type="ECO:0000259" key="3">
    <source>
        <dbReference type="PROSITE" id="PS50110"/>
    </source>
</evidence>
<evidence type="ECO:0000313" key="5">
    <source>
        <dbReference type="Proteomes" id="UP000178684"/>
    </source>
</evidence>
<dbReference type="Gene3D" id="3.40.50.2300">
    <property type="match status" value="1"/>
</dbReference>
<name>A0A1F5X5J9_9BACT</name>
<dbReference type="InterPro" id="IPR050595">
    <property type="entry name" value="Bact_response_regulator"/>
</dbReference>
<keyword evidence="1 2" id="KW-0597">Phosphoprotein</keyword>
<comment type="caution">
    <text evidence="4">The sequence shown here is derived from an EMBL/GenBank/DDBJ whole genome shotgun (WGS) entry which is preliminary data.</text>
</comment>
<dbReference type="Proteomes" id="UP000178684">
    <property type="component" value="Unassembled WGS sequence"/>
</dbReference>
<sequence>MAENKKILLVDDDEFLLDMYSIKFREAGFTVELSRGGEDALNFLRQGMTPDVILLDIVMPNIDGFEFLRIVGKENLKKASKIIVLSNLGQKEDIEKGLALGASDYIVKANSTPSEVVNKVKELLAKAS</sequence>
<dbReference type="InterPro" id="IPR011006">
    <property type="entry name" value="CheY-like_superfamily"/>
</dbReference>
<evidence type="ECO:0000256" key="1">
    <source>
        <dbReference type="ARBA" id="ARBA00022553"/>
    </source>
</evidence>
<proteinExistence type="predicted"/>
<dbReference type="AlphaFoldDB" id="A0A1F5X5J9"/>
<dbReference type="CDD" id="cd17574">
    <property type="entry name" value="REC_OmpR"/>
    <property type="match status" value="1"/>
</dbReference>
<dbReference type="PANTHER" id="PTHR44591">
    <property type="entry name" value="STRESS RESPONSE REGULATOR PROTEIN 1"/>
    <property type="match status" value="1"/>
</dbReference>
<protein>
    <recommendedName>
        <fullName evidence="3">Response regulatory domain-containing protein</fullName>
    </recommendedName>
</protein>
<accession>A0A1F5X5J9</accession>
<evidence type="ECO:0000313" key="4">
    <source>
        <dbReference type="EMBL" id="OGF83192.1"/>
    </source>
</evidence>
<feature type="domain" description="Response regulatory" evidence="3">
    <location>
        <begin position="6"/>
        <end position="123"/>
    </location>
</feature>
<dbReference type="SUPFAM" id="SSF52172">
    <property type="entry name" value="CheY-like"/>
    <property type="match status" value="1"/>
</dbReference>
<dbReference type="InterPro" id="IPR001789">
    <property type="entry name" value="Sig_transdc_resp-reg_receiver"/>
</dbReference>